<feature type="binding site" evidence="8">
    <location>
        <position position="115"/>
    </location>
    <ligand>
        <name>ATP</name>
        <dbReference type="ChEBI" id="CHEBI:30616"/>
    </ligand>
</feature>
<comment type="catalytic activity">
    <reaction evidence="8">
        <text>L-histidyl-[protein] + UTP = N(tele)-(5'-uridylyl)-L-histidyl-[protein] + diphosphate</text>
        <dbReference type="Rhea" id="RHEA:83891"/>
        <dbReference type="Rhea" id="RHEA-COMP:9745"/>
        <dbReference type="Rhea" id="RHEA-COMP:20239"/>
        <dbReference type="ChEBI" id="CHEBI:29979"/>
        <dbReference type="ChEBI" id="CHEBI:33019"/>
        <dbReference type="ChEBI" id="CHEBI:46398"/>
        <dbReference type="ChEBI" id="CHEBI:233474"/>
    </reaction>
</comment>
<feature type="binding site" evidence="8">
    <location>
        <position position="167"/>
    </location>
    <ligand>
        <name>ATP</name>
        <dbReference type="ChEBI" id="CHEBI:30616"/>
    </ligand>
</feature>
<dbReference type="HAMAP" id="MF_00692">
    <property type="entry name" value="SelO"/>
    <property type="match status" value="1"/>
</dbReference>
<dbReference type="AlphaFoldDB" id="A0A9X3LSC4"/>
<comment type="catalytic activity">
    <reaction evidence="8">
        <text>L-seryl-[protein] + UTP = O-(5'-uridylyl)-L-seryl-[protein] + diphosphate</text>
        <dbReference type="Rhea" id="RHEA:64604"/>
        <dbReference type="Rhea" id="RHEA-COMP:9863"/>
        <dbReference type="Rhea" id="RHEA-COMP:16635"/>
        <dbReference type="ChEBI" id="CHEBI:29999"/>
        <dbReference type="ChEBI" id="CHEBI:33019"/>
        <dbReference type="ChEBI" id="CHEBI:46398"/>
        <dbReference type="ChEBI" id="CHEBI:156051"/>
    </reaction>
</comment>
<evidence type="ECO:0000256" key="4">
    <source>
        <dbReference type="ARBA" id="ARBA00022723"/>
    </source>
</evidence>
<dbReference type="RefSeq" id="WP_269964805.1">
    <property type="nucleotide sequence ID" value="NZ_JAKMUS010000002.1"/>
</dbReference>
<dbReference type="PANTHER" id="PTHR32057:SF14">
    <property type="entry name" value="PROTEIN ADENYLYLTRANSFERASE SELO, MITOCHONDRIAL"/>
    <property type="match status" value="1"/>
</dbReference>
<feature type="binding site" evidence="8">
    <location>
        <position position="102"/>
    </location>
    <ligand>
        <name>ATP</name>
        <dbReference type="ChEBI" id="CHEBI:30616"/>
    </ligand>
</feature>
<dbReference type="PANTHER" id="PTHR32057">
    <property type="entry name" value="PROTEIN ADENYLYLTRANSFERASE SELO, MITOCHONDRIAL"/>
    <property type="match status" value="1"/>
</dbReference>
<feature type="active site" description="Proton acceptor" evidence="8">
    <location>
        <position position="232"/>
    </location>
</feature>
<feature type="binding site" evidence="8">
    <location>
        <position position="242"/>
    </location>
    <ligand>
        <name>Mg(2+)</name>
        <dbReference type="ChEBI" id="CHEBI:18420"/>
    </ligand>
</feature>
<comment type="catalytic activity">
    <reaction evidence="8">
        <text>L-tyrosyl-[protein] + UTP = O-(5'-uridylyl)-L-tyrosyl-[protein] + diphosphate</text>
        <dbReference type="Rhea" id="RHEA:83887"/>
        <dbReference type="Rhea" id="RHEA-COMP:10136"/>
        <dbReference type="Rhea" id="RHEA-COMP:20238"/>
        <dbReference type="ChEBI" id="CHEBI:33019"/>
        <dbReference type="ChEBI" id="CHEBI:46398"/>
        <dbReference type="ChEBI" id="CHEBI:46858"/>
        <dbReference type="ChEBI" id="CHEBI:90602"/>
    </reaction>
</comment>
<proteinExistence type="inferred from homology"/>
<evidence type="ECO:0000256" key="1">
    <source>
        <dbReference type="ARBA" id="ARBA00009747"/>
    </source>
</evidence>
<dbReference type="GO" id="GO:0070733">
    <property type="term" value="F:AMPylase activity"/>
    <property type="evidence" value="ECO:0007669"/>
    <property type="project" value="UniProtKB-EC"/>
</dbReference>
<dbReference type="EC" id="2.7.7.108" evidence="8"/>
<evidence type="ECO:0000256" key="5">
    <source>
        <dbReference type="ARBA" id="ARBA00022741"/>
    </source>
</evidence>
<evidence type="ECO:0000313" key="9">
    <source>
        <dbReference type="EMBL" id="MCZ9293352.1"/>
    </source>
</evidence>
<evidence type="ECO:0000256" key="6">
    <source>
        <dbReference type="ARBA" id="ARBA00022840"/>
    </source>
</evidence>
<dbReference type="Pfam" id="PF02696">
    <property type="entry name" value="SelO"/>
    <property type="match status" value="1"/>
</dbReference>
<comment type="similarity">
    <text evidence="1 8">Belongs to the SELO family.</text>
</comment>
<dbReference type="InterPro" id="IPR003846">
    <property type="entry name" value="SelO"/>
</dbReference>
<evidence type="ECO:0000256" key="7">
    <source>
        <dbReference type="ARBA" id="ARBA00022842"/>
    </source>
</evidence>
<feature type="binding site" evidence="8">
    <location>
        <position position="80"/>
    </location>
    <ligand>
        <name>ATP</name>
        <dbReference type="ChEBI" id="CHEBI:30616"/>
    </ligand>
</feature>
<dbReference type="GO" id="GO:0030145">
    <property type="term" value="F:manganese ion binding"/>
    <property type="evidence" value="ECO:0007669"/>
    <property type="project" value="UniProtKB-UniRule"/>
</dbReference>
<feature type="binding site" evidence="8">
    <location>
        <position position="242"/>
    </location>
    <ligand>
        <name>ATP</name>
        <dbReference type="ChEBI" id="CHEBI:30616"/>
    </ligand>
</feature>
<dbReference type="EC" id="2.7.7.-" evidence="8"/>
<feature type="binding site" evidence="8">
    <location>
        <position position="83"/>
    </location>
    <ligand>
        <name>ATP</name>
        <dbReference type="ChEBI" id="CHEBI:30616"/>
    </ligand>
</feature>
<keyword evidence="2 8" id="KW-0808">Transferase</keyword>
<evidence type="ECO:0000313" key="10">
    <source>
        <dbReference type="Proteomes" id="UP001146468"/>
    </source>
</evidence>
<feature type="binding site" evidence="8">
    <location>
        <position position="116"/>
    </location>
    <ligand>
        <name>ATP</name>
        <dbReference type="ChEBI" id="CHEBI:30616"/>
    </ligand>
</feature>
<dbReference type="GO" id="GO:0000287">
    <property type="term" value="F:magnesium ion binding"/>
    <property type="evidence" value="ECO:0007669"/>
    <property type="project" value="UniProtKB-UniRule"/>
</dbReference>
<comment type="cofactor">
    <cofactor evidence="8">
        <name>Mg(2+)</name>
        <dbReference type="ChEBI" id="CHEBI:18420"/>
    </cofactor>
    <cofactor evidence="8">
        <name>Mn(2+)</name>
        <dbReference type="ChEBI" id="CHEBI:29035"/>
    </cofactor>
</comment>
<keyword evidence="6 8" id="KW-0067">ATP-binding</keyword>
<evidence type="ECO:0000256" key="3">
    <source>
        <dbReference type="ARBA" id="ARBA00022695"/>
    </source>
</evidence>
<evidence type="ECO:0000256" key="2">
    <source>
        <dbReference type="ARBA" id="ARBA00022679"/>
    </source>
</evidence>
<protein>
    <recommendedName>
        <fullName evidence="8">Protein nucleotidyltransferase YdiU</fullName>
        <ecNumber evidence="8">2.7.7.-</ecNumber>
    </recommendedName>
    <alternativeName>
        <fullName evidence="8">Protein adenylyltransferase YdiU</fullName>
        <ecNumber evidence="8">2.7.7.108</ecNumber>
    </alternativeName>
    <alternativeName>
        <fullName evidence="8">Protein uridylyltransferase YdiU</fullName>
        <ecNumber evidence="8">2.7.7.-</ecNumber>
    </alternativeName>
</protein>
<keyword evidence="10" id="KW-1185">Reference proteome</keyword>
<dbReference type="GO" id="GO:0005524">
    <property type="term" value="F:ATP binding"/>
    <property type="evidence" value="ECO:0007669"/>
    <property type="project" value="UniProtKB-UniRule"/>
</dbReference>
<accession>A0A9X3LSC4</accession>
<comment type="function">
    <text evidence="8">Nucleotidyltransferase involved in the post-translational modification of proteins. It can catalyze the addition of adenosine monophosphate (AMP) or uridine monophosphate (UMP) to a protein, resulting in modifications known as AMPylation and UMPylation.</text>
</comment>
<gene>
    <name evidence="8" type="primary">ydiU</name>
    <name evidence="8" type="synonym">selO</name>
    <name evidence="9" type="ORF">L8U60_02450</name>
</gene>
<keyword evidence="7 8" id="KW-0460">Magnesium</keyword>
<feature type="binding site" evidence="8">
    <location>
        <position position="233"/>
    </location>
    <ligand>
        <name>Mg(2+)</name>
        <dbReference type="ChEBI" id="CHEBI:18420"/>
    </ligand>
</feature>
<reference evidence="9" key="1">
    <citation type="submission" date="2022-02" db="EMBL/GenBank/DDBJ databases">
        <title>Corynebacterium sp. from urogenital microbiome.</title>
        <authorList>
            <person name="Cappelli E.A."/>
            <person name="Ribeiro T.G."/>
            <person name="Peixe L."/>
        </authorList>
    </citation>
    <scope>NUCLEOTIDE SEQUENCE</scope>
    <source>
        <strain evidence="9">C8Ua_172</strain>
    </source>
</reference>
<feature type="binding site" evidence="8">
    <location>
        <position position="174"/>
    </location>
    <ligand>
        <name>ATP</name>
        <dbReference type="ChEBI" id="CHEBI:30616"/>
    </ligand>
</feature>
<keyword evidence="4 8" id="KW-0479">Metal-binding</keyword>
<name>A0A9X3LSC4_9CORY</name>
<keyword evidence="3 8" id="KW-0548">Nucleotidyltransferase</keyword>
<feature type="binding site" evidence="8">
    <location>
        <position position="82"/>
    </location>
    <ligand>
        <name>ATP</name>
        <dbReference type="ChEBI" id="CHEBI:30616"/>
    </ligand>
</feature>
<comment type="catalytic activity">
    <reaction evidence="8">
        <text>L-tyrosyl-[protein] + ATP = O-(5'-adenylyl)-L-tyrosyl-[protein] + diphosphate</text>
        <dbReference type="Rhea" id="RHEA:54288"/>
        <dbReference type="Rhea" id="RHEA-COMP:10136"/>
        <dbReference type="Rhea" id="RHEA-COMP:13846"/>
        <dbReference type="ChEBI" id="CHEBI:30616"/>
        <dbReference type="ChEBI" id="CHEBI:33019"/>
        <dbReference type="ChEBI" id="CHEBI:46858"/>
        <dbReference type="ChEBI" id="CHEBI:83624"/>
        <dbReference type="EC" id="2.7.7.108"/>
    </reaction>
</comment>
<keyword evidence="5 8" id="KW-0547">Nucleotide-binding</keyword>
<keyword evidence="8" id="KW-0464">Manganese</keyword>
<dbReference type="Proteomes" id="UP001146468">
    <property type="component" value="Unassembled WGS sequence"/>
</dbReference>
<sequence length="400" mass="43646">MLALNHSFADALPSMVAEARGADFPDPQIVVLNESLARELGLDREWLRSEDGLRWLTGANGGHATAYAGHQFGQFVPLLGDGRALLLGDLPTADGRVEIQLKGSGPTPFSKPGSDGRGALGPMLREYLVSEFMHAVGISTTHSLAVLTTGETVLRQQGYVPGGIVVRVARSHLRIGSVQYAAVRSPELVEKLIDVAGFETPEDLLATVMERQLNLVAQWMRIGFIHGVMNTDNVALSGETIDYGPCAFTEKFKPSAVFSSIDTRGRYAFGNQPDIMAWNLTRLAEALLPVSNEDAMREVLAEMEPIWHRAWEKHVPAPQALAAADDMTTYNREHHGGPLFIPRNRMLDRAIMSAERDSDVQPYFELLTAVTDPYNAEAGSTWMAEPEGDEGGPFVTYCGT</sequence>
<comment type="catalytic activity">
    <reaction evidence="8">
        <text>L-seryl-[protein] + ATP = 3-O-(5'-adenylyl)-L-seryl-[protein] + diphosphate</text>
        <dbReference type="Rhea" id="RHEA:58120"/>
        <dbReference type="Rhea" id="RHEA-COMP:9863"/>
        <dbReference type="Rhea" id="RHEA-COMP:15073"/>
        <dbReference type="ChEBI" id="CHEBI:29999"/>
        <dbReference type="ChEBI" id="CHEBI:30616"/>
        <dbReference type="ChEBI" id="CHEBI:33019"/>
        <dbReference type="ChEBI" id="CHEBI:142516"/>
        <dbReference type="EC" id="2.7.7.108"/>
    </reaction>
</comment>
<dbReference type="EMBL" id="JAKMUS010000002">
    <property type="protein sequence ID" value="MCZ9293352.1"/>
    <property type="molecule type" value="Genomic_DNA"/>
</dbReference>
<organism evidence="9 10">
    <name type="scientific">Corynebacterium meitnerae</name>
    <dbReference type="NCBI Taxonomy" id="2913498"/>
    <lineage>
        <taxon>Bacteria</taxon>
        <taxon>Bacillati</taxon>
        <taxon>Actinomycetota</taxon>
        <taxon>Actinomycetes</taxon>
        <taxon>Mycobacteriales</taxon>
        <taxon>Corynebacteriaceae</taxon>
        <taxon>Corynebacterium</taxon>
    </lineage>
</organism>
<comment type="catalytic activity">
    <reaction evidence="8">
        <text>L-threonyl-[protein] + ATP = 3-O-(5'-adenylyl)-L-threonyl-[protein] + diphosphate</text>
        <dbReference type="Rhea" id="RHEA:54292"/>
        <dbReference type="Rhea" id="RHEA-COMP:11060"/>
        <dbReference type="Rhea" id="RHEA-COMP:13847"/>
        <dbReference type="ChEBI" id="CHEBI:30013"/>
        <dbReference type="ChEBI" id="CHEBI:30616"/>
        <dbReference type="ChEBI" id="CHEBI:33019"/>
        <dbReference type="ChEBI" id="CHEBI:138113"/>
        <dbReference type="EC" id="2.7.7.108"/>
    </reaction>
</comment>
<evidence type="ECO:0000256" key="8">
    <source>
        <dbReference type="HAMAP-Rule" id="MF_00692"/>
    </source>
</evidence>
<comment type="caution">
    <text evidence="9">The sequence shown here is derived from an EMBL/GenBank/DDBJ whole genome shotgun (WGS) entry which is preliminary data.</text>
</comment>